<keyword evidence="3" id="KW-1185">Reference proteome</keyword>
<sequence>MAAFFVLLEAACGLAHFVPLLVSSHGSFRRMSRHCSWVKAIEACLMRTAGVSEQRIVFPVRRSDGVLNLRFVSGKSALRKRRCSCSKDVFTERCLIN</sequence>
<proteinExistence type="predicted"/>
<feature type="signal peptide" evidence="1">
    <location>
        <begin position="1"/>
        <end position="15"/>
    </location>
</feature>
<reference evidence="2" key="1">
    <citation type="journal article" date="2020" name="Stud. Mycol.">
        <title>101 Dothideomycetes genomes: a test case for predicting lifestyles and emergence of pathogens.</title>
        <authorList>
            <person name="Haridas S."/>
            <person name="Albert R."/>
            <person name="Binder M."/>
            <person name="Bloem J."/>
            <person name="Labutti K."/>
            <person name="Salamov A."/>
            <person name="Andreopoulos B."/>
            <person name="Baker S."/>
            <person name="Barry K."/>
            <person name="Bills G."/>
            <person name="Bluhm B."/>
            <person name="Cannon C."/>
            <person name="Castanera R."/>
            <person name="Culley D."/>
            <person name="Daum C."/>
            <person name="Ezra D."/>
            <person name="Gonzalez J."/>
            <person name="Henrissat B."/>
            <person name="Kuo A."/>
            <person name="Liang C."/>
            <person name="Lipzen A."/>
            <person name="Lutzoni F."/>
            <person name="Magnuson J."/>
            <person name="Mondo S."/>
            <person name="Nolan M."/>
            <person name="Ohm R."/>
            <person name="Pangilinan J."/>
            <person name="Park H.-J."/>
            <person name="Ramirez L."/>
            <person name="Alfaro M."/>
            <person name="Sun H."/>
            <person name="Tritt A."/>
            <person name="Yoshinaga Y."/>
            <person name="Zwiers L.-H."/>
            <person name="Turgeon B."/>
            <person name="Goodwin S."/>
            <person name="Spatafora J."/>
            <person name="Crous P."/>
            <person name="Grigoriev I."/>
        </authorList>
    </citation>
    <scope>NUCLEOTIDE SEQUENCE</scope>
    <source>
        <strain evidence="2">ATCC 16933</strain>
    </source>
</reference>
<dbReference type="Proteomes" id="UP000799766">
    <property type="component" value="Unassembled WGS sequence"/>
</dbReference>
<organism evidence="2 3">
    <name type="scientific">Lineolata rhizophorae</name>
    <dbReference type="NCBI Taxonomy" id="578093"/>
    <lineage>
        <taxon>Eukaryota</taxon>
        <taxon>Fungi</taxon>
        <taxon>Dikarya</taxon>
        <taxon>Ascomycota</taxon>
        <taxon>Pezizomycotina</taxon>
        <taxon>Dothideomycetes</taxon>
        <taxon>Dothideomycetes incertae sedis</taxon>
        <taxon>Lineolatales</taxon>
        <taxon>Lineolataceae</taxon>
        <taxon>Lineolata</taxon>
    </lineage>
</organism>
<feature type="chain" id="PRO_5025622695" description="Secreted protein" evidence="1">
    <location>
        <begin position="16"/>
        <end position="97"/>
    </location>
</feature>
<dbReference type="EMBL" id="MU001676">
    <property type="protein sequence ID" value="KAF2459048.1"/>
    <property type="molecule type" value="Genomic_DNA"/>
</dbReference>
<keyword evidence="1" id="KW-0732">Signal</keyword>
<protein>
    <recommendedName>
        <fullName evidence="4">Secreted protein</fullName>
    </recommendedName>
</protein>
<evidence type="ECO:0000313" key="3">
    <source>
        <dbReference type="Proteomes" id="UP000799766"/>
    </source>
</evidence>
<evidence type="ECO:0000313" key="2">
    <source>
        <dbReference type="EMBL" id="KAF2459048.1"/>
    </source>
</evidence>
<gene>
    <name evidence="2" type="ORF">BDY21DRAFT_199822</name>
</gene>
<accession>A0A6A6P5J5</accession>
<dbReference type="AlphaFoldDB" id="A0A6A6P5J5"/>
<evidence type="ECO:0000256" key="1">
    <source>
        <dbReference type="SAM" id="SignalP"/>
    </source>
</evidence>
<evidence type="ECO:0008006" key="4">
    <source>
        <dbReference type="Google" id="ProtNLM"/>
    </source>
</evidence>
<name>A0A6A6P5J5_9PEZI</name>